<protein>
    <recommendedName>
        <fullName evidence="2">Lipoprotein</fullName>
    </recommendedName>
</protein>
<organism evidence="1">
    <name type="scientific">hydrothermal vent metagenome</name>
    <dbReference type="NCBI Taxonomy" id="652676"/>
    <lineage>
        <taxon>unclassified sequences</taxon>
        <taxon>metagenomes</taxon>
        <taxon>ecological metagenomes</taxon>
    </lineage>
</organism>
<reference evidence="1" key="1">
    <citation type="submission" date="2018-06" db="EMBL/GenBank/DDBJ databases">
        <authorList>
            <person name="Zhirakovskaya E."/>
        </authorList>
    </citation>
    <scope>NUCLEOTIDE SEQUENCE</scope>
</reference>
<evidence type="ECO:0008006" key="2">
    <source>
        <dbReference type="Google" id="ProtNLM"/>
    </source>
</evidence>
<dbReference type="Pfam" id="PF16811">
    <property type="entry name" value="TAtT"/>
    <property type="match status" value="1"/>
</dbReference>
<dbReference type="InterPro" id="IPR038537">
    <property type="entry name" value="TatT_sf"/>
</dbReference>
<sequence>MIKKSYRVMAILITGYLVSGCSMVINTFTENLNHAVRSSNDPQTIMQALPAYIVLIDGMLEGDPDDKNMLLASANLMTAYSTLLGAQTDPVDDLPEYQFQKIRNQQKILNRKALDRAEKAICIQNDELCNITHLVYKRLEEKLSDIDKNDIDTLYRMGTAWVSWLQVNTDNWNGMAKIAQIKLILETVVAYDENIDNANVHVYLGVLNSLIPASLGGKPEKGKAHFESAIKISKGSNLMAKVLYAEYYARLMFDESLHQKLITDILSIENNTHSYDENNNHSLINTLAIEKAKKLQRSAADYF</sequence>
<dbReference type="PROSITE" id="PS51257">
    <property type="entry name" value="PROKAR_LIPOPROTEIN"/>
    <property type="match status" value="1"/>
</dbReference>
<name>A0A3B0Y1A5_9ZZZZ</name>
<evidence type="ECO:0000313" key="1">
    <source>
        <dbReference type="EMBL" id="VAW62196.1"/>
    </source>
</evidence>
<accession>A0A3B0Y1A5</accession>
<dbReference type="EMBL" id="UOFJ01000066">
    <property type="protein sequence ID" value="VAW62196.1"/>
    <property type="molecule type" value="Genomic_DNA"/>
</dbReference>
<dbReference type="Gene3D" id="1.25.40.920">
    <property type="entry name" value="TRAP transporter T-component"/>
    <property type="match status" value="1"/>
</dbReference>
<gene>
    <name evidence="1" type="ORF">MNBD_GAMMA10-2706</name>
</gene>
<dbReference type="InterPro" id="IPR031823">
    <property type="entry name" value="TatT"/>
</dbReference>
<proteinExistence type="predicted"/>
<dbReference type="AlphaFoldDB" id="A0A3B0Y1A5"/>